<gene>
    <name evidence="1" type="ORF">ANN_19570</name>
</gene>
<organism evidence="1 2">
    <name type="scientific">Periplaneta americana</name>
    <name type="common">American cockroach</name>
    <name type="synonym">Blatta americana</name>
    <dbReference type="NCBI Taxonomy" id="6978"/>
    <lineage>
        <taxon>Eukaryota</taxon>
        <taxon>Metazoa</taxon>
        <taxon>Ecdysozoa</taxon>
        <taxon>Arthropoda</taxon>
        <taxon>Hexapoda</taxon>
        <taxon>Insecta</taxon>
        <taxon>Pterygota</taxon>
        <taxon>Neoptera</taxon>
        <taxon>Polyneoptera</taxon>
        <taxon>Dictyoptera</taxon>
        <taxon>Blattodea</taxon>
        <taxon>Blattoidea</taxon>
        <taxon>Blattidae</taxon>
        <taxon>Blattinae</taxon>
        <taxon>Periplaneta</taxon>
    </lineage>
</organism>
<evidence type="ECO:0000313" key="2">
    <source>
        <dbReference type="Proteomes" id="UP001148838"/>
    </source>
</evidence>
<name>A0ABQ8SA85_PERAM</name>
<comment type="caution">
    <text evidence="1">The sequence shown here is derived from an EMBL/GenBank/DDBJ whole genome shotgun (WGS) entry which is preliminary data.</text>
</comment>
<reference evidence="1 2" key="1">
    <citation type="journal article" date="2022" name="Allergy">
        <title>Genome assembly and annotation of Periplaneta americana reveal a comprehensive cockroach allergen profile.</title>
        <authorList>
            <person name="Wang L."/>
            <person name="Xiong Q."/>
            <person name="Saelim N."/>
            <person name="Wang L."/>
            <person name="Nong W."/>
            <person name="Wan A.T."/>
            <person name="Shi M."/>
            <person name="Liu X."/>
            <person name="Cao Q."/>
            <person name="Hui J.H.L."/>
            <person name="Sookrung N."/>
            <person name="Leung T.F."/>
            <person name="Tungtrongchitr A."/>
            <person name="Tsui S.K.W."/>
        </authorList>
    </citation>
    <scope>NUCLEOTIDE SEQUENCE [LARGE SCALE GENOMIC DNA]</scope>
    <source>
        <strain evidence="1">PWHHKU_190912</strain>
    </source>
</reference>
<sequence length="97" mass="11857">MRCHMKDLQVIPFRPCFTNELSDDMDKRNEACALLQEFSPVCRRHVVFSDEWVIYRSNQIEKYCFGQREIYTSRWNSNTVYHMWRDVAANYVVRTYF</sequence>
<proteinExistence type="predicted"/>
<evidence type="ECO:0000313" key="1">
    <source>
        <dbReference type="EMBL" id="KAJ4430977.1"/>
    </source>
</evidence>
<accession>A0ABQ8SA85</accession>
<dbReference type="EMBL" id="JAJSOF020000031">
    <property type="protein sequence ID" value="KAJ4430977.1"/>
    <property type="molecule type" value="Genomic_DNA"/>
</dbReference>
<dbReference type="Proteomes" id="UP001148838">
    <property type="component" value="Unassembled WGS sequence"/>
</dbReference>
<protein>
    <submittedName>
        <fullName evidence="1">Uncharacterized protein</fullName>
    </submittedName>
</protein>
<keyword evidence="2" id="KW-1185">Reference proteome</keyword>